<feature type="region of interest" description="Disordered" evidence="1">
    <location>
        <begin position="94"/>
        <end position="186"/>
    </location>
</feature>
<feature type="compositionally biased region" description="Low complexity" evidence="1">
    <location>
        <begin position="155"/>
        <end position="186"/>
    </location>
</feature>
<evidence type="ECO:0000313" key="2">
    <source>
        <dbReference type="EMBL" id="KWA84049.1"/>
    </source>
</evidence>
<name>A0A106QBQ6_9BURK</name>
<organism evidence="2 3">
    <name type="scientific">Burkholderia ubonensis</name>
    <dbReference type="NCBI Taxonomy" id="101571"/>
    <lineage>
        <taxon>Bacteria</taxon>
        <taxon>Pseudomonadati</taxon>
        <taxon>Pseudomonadota</taxon>
        <taxon>Betaproteobacteria</taxon>
        <taxon>Burkholderiales</taxon>
        <taxon>Burkholderiaceae</taxon>
        <taxon>Burkholderia</taxon>
        <taxon>Burkholderia cepacia complex</taxon>
    </lineage>
</organism>
<feature type="compositionally biased region" description="Low complexity" evidence="1">
    <location>
        <begin position="94"/>
        <end position="125"/>
    </location>
</feature>
<evidence type="ECO:0000256" key="1">
    <source>
        <dbReference type="SAM" id="MobiDB-lite"/>
    </source>
</evidence>
<proteinExistence type="predicted"/>
<gene>
    <name evidence="2" type="ORF">WL29_22035</name>
</gene>
<dbReference type="AlphaFoldDB" id="A0A106QBQ6"/>
<reference evidence="2 3" key="1">
    <citation type="submission" date="2015-11" db="EMBL/GenBank/DDBJ databases">
        <title>Expanding the genomic diversity of Burkholderia species for the development of highly accurate diagnostics.</title>
        <authorList>
            <person name="Sahl J."/>
            <person name="Keim P."/>
            <person name="Wagner D."/>
        </authorList>
    </citation>
    <scope>NUCLEOTIDE SEQUENCE [LARGE SCALE GENOMIC DNA]</scope>
    <source>
        <strain evidence="2 3">MSMB2087WGS</strain>
    </source>
</reference>
<sequence>MSLARAEALEKLLDDARRGAKVTLWRDILGSSLPFWGNIRRGAVLFRDELARGVEQAMGLPDNWLDHPKFPPKTMAAWVTDPTAPVPTALEAQAAANDAQTADAGAAEAPTPAPAAATKTAGAKPSVTKPFARQTAPQPPKVTMTKAPAAPPTLPGATMAAQAPATPAATPAHVQTHAPAATAAAPEAPQVAAPGVGMPTAGNASPMVTALLALIQARMSAGTFSDADAMKLIHTLSASA</sequence>
<accession>A0A106QBQ6</accession>
<dbReference type="EMBL" id="LPHD01000049">
    <property type="protein sequence ID" value="KWA84049.1"/>
    <property type="molecule type" value="Genomic_DNA"/>
</dbReference>
<evidence type="ECO:0000313" key="3">
    <source>
        <dbReference type="Proteomes" id="UP000060630"/>
    </source>
</evidence>
<comment type="caution">
    <text evidence="2">The sequence shown here is derived from an EMBL/GenBank/DDBJ whole genome shotgun (WGS) entry which is preliminary data.</text>
</comment>
<protein>
    <submittedName>
        <fullName evidence="2">Uncharacterized protein</fullName>
    </submittedName>
</protein>
<dbReference type="Proteomes" id="UP000060630">
    <property type="component" value="Unassembled WGS sequence"/>
</dbReference>